<keyword evidence="2" id="KW-1185">Reference proteome</keyword>
<evidence type="ECO:0000313" key="1">
    <source>
        <dbReference type="EMBL" id="VDM65433.1"/>
    </source>
</evidence>
<sequence length="343" mass="38301">MFVSIPNLLMDSLPRNGISAGLVQFQPFGTMNAYGFPNRSLLLLLWFPLFKCADTFNGAQKCFFRCISGCLVTAENATDKSCWKKCKDLNPAKTLEAVSGIHVKEEDLKIILVFQPVRYAYMYIAQYKGASEADFISDRFQISLLPNIEINRPRSIFCESVTIRVAAVSSDGTSPFSKPFSISAPLPPISLKLEVSELVYVPNPLNNDPYTANGTVEITFTFNAGGWALGLQDLEVTPMLLLDQCEGMDAYQSVNVPSFTQGLMSGTVIGRVGSDTMYRECTFAYYAKKVTSRLCRTSTEIRPIHHQAPKKILISWSFLDTSILFIYSFYHSHRSFPCCLKNA</sequence>
<dbReference type="AlphaFoldDB" id="A0A3P7IC73"/>
<dbReference type="OrthoDB" id="5890680at2759"/>
<reference evidence="1 2" key="1">
    <citation type="submission" date="2018-11" db="EMBL/GenBank/DDBJ databases">
        <authorList>
            <consortium name="Pathogen Informatics"/>
        </authorList>
    </citation>
    <scope>NUCLEOTIDE SEQUENCE [LARGE SCALE GENOMIC DNA]</scope>
</reference>
<proteinExistence type="predicted"/>
<organism evidence="1 2">
    <name type="scientific">Strongylus vulgaris</name>
    <name type="common">Blood worm</name>
    <dbReference type="NCBI Taxonomy" id="40348"/>
    <lineage>
        <taxon>Eukaryota</taxon>
        <taxon>Metazoa</taxon>
        <taxon>Ecdysozoa</taxon>
        <taxon>Nematoda</taxon>
        <taxon>Chromadorea</taxon>
        <taxon>Rhabditida</taxon>
        <taxon>Rhabditina</taxon>
        <taxon>Rhabditomorpha</taxon>
        <taxon>Strongyloidea</taxon>
        <taxon>Strongylidae</taxon>
        <taxon>Strongylus</taxon>
    </lineage>
</organism>
<protein>
    <submittedName>
        <fullName evidence="1">Uncharacterized protein</fullName>
    </submittedName>
</protein>
<dbReference type="Proteomes" id="UP000270094">
    <property type="component" value="Unassembled WGS sequence"/>
</dbReference>
<name>A0A3P7IC73_STRVU</name>
<evidence type="ECO:0000313" key="2">
    <source>
        <dbReference type="Proteomes" id="UP000270094"/>
    </source>
</evidence>
<gene>
    <name evidence="1" type="ORF">SVUK_LOCUS431</name>
</gene>
<dbReference type="EMBL" id="UYYB01000706">
    <property type="protein sequence ID" value="VDM65433.1"/>
    <property type="molecule type" value="Genomic_DNA"/>
</dbReference>
<accession>A0A3P7IC73</accession>